<dbReference type="Proteomes" id="UP001055439">
    <property type="component" value="Chromosome 1"/>
</dbReference>
<protein>
    <submittedName>
        <fullName evidence="1">Uncharacterized protein</fullName>
    </submittedName>
</protein>
<evidence type="ECO:0000313" key="2">
    <source>
        <dbReference type="Proteomes" id="UP001055439"/>
    </source>
</evidence>
<dbReference type="AlphaFoldDB" id="A0A9E7EBG4"/>
<proteinExistence type="predicted"/>
<keyword evidence="2" id="KW-1185">Reference proteome</keyword>
<evidence type="ECO:0000313" key="1">
    <source>
        <dbReference type="EMBL" id="URD74029.1"/>
    </source>
</evidence>
<name>A0A9E7EBG4_9LILI</name>
<sequence length="73" mass="8562">MAPQVGRDAFEMIEEYLGRRGRLPPHHNLHHRNSTPKKEPMLDTIQVAKEFDGLLLVRYAGHRIRWGNYGRLN</sequence>
<dbReference type="EMBL" id="CP097502">
    <property type="protein sequence ID" value="URD74029.1"/>
    <property type="molecule type" value="Genomic_DNA"/>
</dbReference>
<organism evidence="1 2">
    <name type="scientific">Musa troglodytarum</name>
    <name type="common">fe'i banana</name>
    <dbReference type="NCBI Taxonomy" id="320322"/>
    <lineage>
        <taxon>Eukaryota</taxon>
        <taxon>Viridiplantae</taxon>
        <taxon>Streptophyta</taxon>
        <taxon>Embryophyta</taxon>
        <taxon>Tracheophyta</taxon>
        <taxon>Spermatophyta</taxon>
        <taxon>Magnoliopsida</taxon>
        <taxon>Liliopsida</taxon>
        <taxon>Zingiberales</taxon>
        <taxon>Musaceae</taxon>
        <taxon>Musa</taxon>
    </lineage>
</organism>
<reference evidence="1" key="1">
    <citation type="submission" date="2022-05" db="EMBL/GenBank/DDBJ databases">
        <title>The Musa troglodytarum L. genome provides insights into the mechanism of non-climacteric behaviour and enrichment of carotenoids.</title>
        <authorList>
            <person name="Wang J."/>
        </authorList>
    </citation>
    <scope>NUCLEOTIDE SEQUENCE</scope>
    <source>
        <tissue evidence="1">Leaf</tissue>
    </source>
</reference>
<dbReference type="OrthoDB" id="1660139at2759"/>
<gene>
    <name evidence="1" type="ORF">MUK42_36029</name>
</gene>
<accession>A0A9E7EBG4</accession>